<comment type="caution">
    <text evidence="1">The sequence shown here is derived from an EMBL/GenBank/DDBJ whole genome shotgun (WGS) entry which is preliminary data.</text>
</comment>
<keyword evidence="2" id="KW-1185">Reference proteome</keyword>
<gene>
    <name evidence="1" type="ORF">J2782_004354</name>
</gene>
<evidence type="ECO:0000313" key="2">
    <source>
        <dbReference type="Proteomes" id="UP001184614"/>
    </source>
</evidence>
<evidence type="ECO:0008006" key="3">
    <source>
        <dbReference type="Google" id="ProtNLM"/>
    </source>
</evidence>
<dbReference type="InterPro" id="IPR057700">
    <property type="entry name" value="DUF7940"/>
</dbReference>
<evidence type="ECO:0000313" key="1">
    <source>
        <dbReference type="EMBL" id="MDR6434601.1"/>
    </source>
</evidence>
<accession>A0ABU1MG81</accession>
<dbReference type="EMBL" id="JAVDQT010000013">
    <property type="protein sequence ID" value="MDR6434601.1"/>
    <property type="molecule type" value="Genomic_DNA"/>
</dbReference>
<sequence>MKLVAGWRHVLRKAWSVRLPLLAGFLTGFEVALPLLGDAFPIPTDLFAFASFFIGRGFRDASCFSEGFSWSE</sequence>
<organism evidence="1 2">
    <name type="scientific">Brucella pseudogrignonensis</name>
    <dbReference type="NCBI Taxonomy" id="419475"/>
    <lineage>
        <taxon>Bacteria</taxon>
        <taxon>Pseudomonadati</taxon>
        <taxon>Pseudomonadota</taxon>
        <taxon>Alphaproteobacteria</taxon>
        <taxon>Hyphomicrobiales</taxon>
        <taxon>Brucellaceae</taxon>
        <taxon>Brucella/Ochrobactrum group</taxon>
        <taxon>Brucella</taxon>
    </lineage>
</organism>
<dbReference type="Pfam" id="PF25612">
    <property type="entry name" value="DUF7940"/>
    <property type="match status" value="1"/>
</dbReference>
<name>A0ABU1MG81_9HYPH</name>
<protein>
    <recommendedName>
        <fullName evidence="3">DUF1232 domain-containing protein</fullName>
    </recommendedName>
</protein>
<dbReference type="Proteomes" id="UP001184614">
    <property type="component" value="Unassembled WGS sequence"/>
</dbReference>
<dbReference type="RefSeq" id="WP_310016147.1">
    <property type="nucleotide sequence ID" value="NZ_JAVDQT010000013.1"/>
</dbReference>
<proteinExistence type="predicted"/>
<reference evidence="1 2" key="1">
    <citation type="submission" date="2023-07" db="EMBL/GenBank/DDBJ databases">
        <title>Sorghum-associated microbial communities from plants grown in Nebraska, USA.</title>
        <authorList>
            <person name="Schachtman D."/>
        </authorList>
    </citation>
    <scope>NUCLEOTIDE SEQUENCE [LARGE SCALE GENOMIC DNA]</scope>
    <source>
        <strain evidence="1 2">DS1730</strain>
    </source>
</reference>